<dbReference type="RefSeq" id="WP_179620679.1">
    <property type="nucleotide sequence ID" value="NZ_JACCBW010000003.1"/>
</dbReference>
<reference evidence="1 2" key="2">
    <citation type="submission" date="2020-08" db="EMBL/GenBank/DDBJ databases">
        <title>The Agave Microbiome: Exploring the role of microbial communities in plant adaptations to desert environments.</title>
        <authorList>
            <person name="Partida-Martinez L.P."/>
        </authorList>
    </citation>
    <scope>NUCLEOTIDE SEQUENCE [LARGE SCALE GENOMIC DNA]</scope>
    <source>
        <strain evidence="1 2">AT2.17</strain>
    </source>
</reference>
<keyword evidence="2" id="KW-1185">Reference proteome</keyword>
<sequence length="133" mass="14193">MPATLIDVDPFDLPEWLGTSDVVWRAEDGLPVGHRVAGRLTADGGTTDQVLACDLLAVDEAYPAPVVDDATRLRVHQAWRHGQVVIGEVDGRLALAVPGTAFGPELVLDVVGRLARAVGAHAERYAVLLRLGR</sequence>
<evidence type="ECO:0000313" key="1">
    <source>
        <dbReference type="EMBL" id="NYE38054.1"/>
    </source>
</evidence>
<dbReference type="AlphaFoldDB" id="A0A7Y9KSY5"/>
<organism evidence="1 2">
    <name type="scientific">Nocardioides cavernae</name>
    <dbReference type="NCBI Taxonomy" id="1921566"/>
    <lineage>
        <taxon>Bacteria</taxon>
        <taxon>Bacillati</taxon>
        <taxon>Actinomycetota</taxon>
        <taxon>Actinomycetes</taxon>
        <taxon>Propionibacteriales</taxon>
        <taxon>Nocardioidaceae</taxon>
        <taxon>Nocardioides</taxon>
    </lineage>
</organism>
<evidence type="ECO:0000313" key="2">
    <source>
        <dbReference type="Proteomes" id="UP000549911"/>
    </source>
</evidence>
<accession>A0A7Y9KSY5</accession>
<reference evidence="1 2" key="1">
    <citation type="submission" date="2020-07" db="EMBL/GenBank/DDBJ databases">
        <authorList>
            <person name="Partida-Martinez L."/>
            <person name="Huntemann M."/>
            <person name="Clum A."/>
            <person name="Wang J."/>
            <person name="Palaniappan K."/>
            <person name="Ritter S."/>
            <person name="Chen I.-M."/>
            <person name="Stamatis D."/>
            <person name="Reddy T."/>
            <person name="O'Malley R."/>
            <person name="Daum C."/>
            <person name="Shapiro N."/>
            <person name="Ivanova N."/>
            <person name="Kyrpides N."/>
            <person name="Woyke T."/>
        </authorList>
    </citation>
    <scope>NUCLEOTIDE SEQUENCE [LARGE SCALE GENOMIC DNA]</scope>
    <source>
        <strain evidence="1 2">AT2.17</strain>
    </source>
</reference>
<dbReference type="EMBL" id="JACCBW010000003">
    <property type="protein sequence ID" value="NYE38054.1"/>
    <property type="molecule type" value="Genomic_DNA"/>
</dbReference>
<protein>
    <submittedName>
        <fullName evidence="1">Uncharacterized protein</fullName>
    </submittedName>
</protein>
<comment type="caution">
    <text evidence="1">The sequence shown here is derived from an EMBL/GenBank/DDBJ whole genome shotgun (WGS) entry which is preliminary data.</text>
</comment>
<name>A0A7Y9KSY5_9ACTN</name>
<dbReference type="Proteomes" id="UP000549911">
    <property type="component" value="Unassembled WGS sequence"/>
</dbReference>
<proteinExistence type="predicted"/>
<gene>
    <name evidence="1" type="ORF">F4692_003199</name>
</gene>